<sequence>MPEFNLGSSHTAIVPMSNPTSKAFDYEVELYMGTDLALMARASFHLEAGESKDISMPVIMPSVIGAYPVNIAVFSGGEFIPPVYKGDDITIISAVPKTTITGASWKLIDYPFVGYWPEETGPLTAVFCKGELQVNSDIEFVGSAVITCPNTIAPIPLLTAYGYQVVLDEIDADIAEHTGAIKELWQDRRAIFVNYPKVDGFTIDYRWWDVNFRDWIYSAPVETFILNNVLIPKGTSTVKVGFFAKYGTAVGLHPAVVSLYSDGNILASIESNLVPPGTVPQLLGVTLPTSVASGGDISSTTVLRLPPQSNKDYFFELVSFYGEEGEVTIAKASYAPAAMVNTWSSRGCNPIFQPLNAPDDIYTIAGIWDRSTRVWVPGKASYYDRHNDTYIPLPSGAYPVSLRGKSWRIGVPPTGCGIYYYGLGPVAEYNFGVVGYLVVT</sequence>
<dbReference type="AlphaFoldDB" id="X1PW68"/>
<organism evidence="1">
    <name type="scientific">marine sediment metagenome</name>
    <dbReference type="NCBI Taxonomy" id="412755"/>
    <lineage>
        <taxon>unclassified sequences</taxon>
        <taxon>metagenomes</taxon>
        <taxon>ecological metagenomes</taxon>
    </lineage>
</organism>
<protein>
    <submittedName>
        <fullName evidence="1">Uncharacterized protein</fullName>
    </submittedName>
</protein>
<proteinExistence type="predicted"/>
<comment type="caution">
    <text evidence="1">The sequence shown here is derived from an EMBL/GenBank/DDBJ whole genome shotgun (WGS) entry which is preliminary data.</text>
</comment>
<reference evidence="1" key="1">
    <citation type="journal article" date="2014" name="Front. Microbiol.">
        <title>High frequency of phylogenetically diverse reductive dehalogenase-homologous genes in deep subseafloor sedimentary metagenomes.</title>
        <authorList>
            <person name="Kawai M."/>
            <person name="Futagami T."/>
            <person name="Toyoda A."/>
            <person name="Takaki Y."/>
            <person name="Nishi S."/>
            <person name="Hori S."/>
            <person name="Arai W."/>
            <person name="Tsubouchi T."/>
            <person name="Morono Y."/>
            <person name="Uchiyama I."/>
            <person name="Ito T."/>
            <person name="Fujiyama A."/>
            <person name="Inagaki F."/>
            <person name="Takami H."/>
        </authorList>
    </citation>
    <scope>NUCLEOTIDE SEQUENCE</scope>
    <source>
        <strain evidence="1">Expedition CK06-06</strain>
    </source>
</reference>
<accession>X1PW68</accession>
<dbReference type="EMBL" id="BARW01000140">
    <property type="protein sequence ID" value="GAI60143.1"/>
    <property type="molecule type" value="Genomic_DNA"/>
</dbReference>
<gene>
    <name evidence="1" type="ORF">S12H4_00878</name>
</gene>
<name>X1PW68_9ZZZZ</name>
<evidence type="ECO:0000313" key="1">
    <source>
        <dbReference type="EMBL" id="GAI60143.1"/>
    </source>
</evidence>